<organism evidence="2">
    <name type="scientific">Timema tahoe</name>
    <dbReference type="NCBI Taxonomy" id="61484"/>
    <lineage>
        <taxon>Eukaryota</taxon>
        <taxon>Metazoa</taxon>
        <taxon>Ecdysozoa</taxon>
        <taxon>Arthropoda</taxon>
        <taxon>Hexapoda</taxon>
        <taxon>Insecta</taxon>
        <taxon>Pterygota</taxon>
        <taxon>Neoptera</taxon>
        <taxon>Polyneoptera</taxon>
        <taxon>Phasmatodea</taxon>
        <taxon>Timematodea</taxon>
        <taxon>Timematoidea</taxon>
        <taxon>Timematidae</taxon>
        <taxon>Timema</taxon>
    </lineage>
</organism>
<gene>
    <name evidence="2" type="ORF">TTEB3V08_LOCUS5580</name>
</gene>
<dbReference type="AlphaFoldDB" id="A0A7R9IFQ3"/>
<name>A0A7R9IFQ3_9NEOP</name>
<reference evidence="2" key="1">
    <citation type="submission" date="2020-11" db="EMBL/GenBank/DDBJ databases">
        <authorList>
            <person name="Tran Van P."/>
        </authorList>
    </citation>
    <scope>NUCLEOTIDE SEQUENCE</scope>
</reference>
<evidence type="ECO:0000313" key="2">
    <source>
        <dbReference type="EMBL" id="CAD7457587.1"/>
    </source>
</evidence>
<accession>A0A7R9IFQ3</accession>
<evidence type="ECO:0000256" key="1">
    <source>
        <dbReference type="SAM" id="SignalP"/>
    </source>
</evidence>
<keyword evidence="1" id="KW-0732">Signal</keyword>
<feature type="signal peptide" evidence="1">
    <location>
        <begin position="1"/>
        <end position="18"/>
    </location>
</feature>
<protein>
    <submittedName>
        <fullName evidence="2">Uncharacterized protein</fullName>
    </submittedName>
</protein>
<sequence length="224" mass="23612">MRTPVMASLLVTLVGVLADLPSRLKGSSSESSGSSGFNGGAEFSGGAYLAQLGPAAGIAEGTGLGDDSVVGNNEGKFAQDQEKTLIYKLVKKSEEADDVNIPTPVLTQPSKLKVYFSNYYKTQKQVRNTVDNGEFTGENVLLDLDSASTQYGSVPVKASTNVGIGVGYSSTANITMTPRPFPTTSTIPAPTISGLFPHQRTHPALSPTHTLTHTHYVETGQRYG</sequence>
<proteinExistence type="predicted"/>
<dbReference type="EMBL" id="OE001793">
    <property type="protein sequence ID" value="CAD7457587.1"/>
    <property type="molecule type" value="Genomic_DNA"/>
</dbReference>
<feature type="chain" id="PRO_5031026394" evidence="1">
    <location>
        <begin position="19"/>
        <end position="224"/>
    </location>
</feature>